<dbReference type="Proteomes" id="UP000324800">
    <property type="component" value="Unassembled WGS sequence"/>
</dbReference>
<accession>A0A5J4TQZ5</accession>
<dbReference type="EMBL" id="SNRW01027899">
    <property type="protein sequence ID" value="KAA6359765.1"/>
    <property type="molecule type" value="Genomic_DNA"/>
</dbReference>
<gene>
    <name evidence="1" type="ORF">EZS28_044708</name>
</gene>
<reference evidence="1 2" key="1">
    <citation type="submission" date="2019-03" db="EMBL/GenBank/DDBJ databases">
        <title>Single cell metagenomics reveals metabolic interactions within the superorganism composed of flagellate Streblomastix strix and complex community of Bacteroidetes bacteria on its surface.</title>
        <authorList>
            <person name="Treitli S.C."/>
            <person name="Kolisko M."/>
            <person name="Husnik F."/>
            <person name="Keeling P."/>
            <person name="Hampl V."/>
        </authorList>
    </citation>
    <scope>NUCLEOTIDE SEQUENCE [LARGE SCALE GENOMIC DNA]</scope>
    <source>
        <strain evidence="1">ST1C</strain>
    </source>
</reference>
<evidence type="ECO:0000313" key="1">
    <source>
        <dbReference type="EMBL" id="KAA6359765.1"/>
    </source>
</evidence>
<dbReference type="AlphaFoldDB" id="A0A5J4TQZ5"/>
<evidence type="ECO:0000313" key="2">
    <source>
        <dbReference type="Proteomes" id="UP000324800"/>
    </source>
</evidence>
<organism evidence="1 2">
    <name type="scientific">Streblomastix strix</name>
    <dbReference type="NCBI Taxonomy" id="222440"/>
    <lineage>
        <taxon>Eukaryota</taxon>
        <taxon>Metamonada</taxon>
        <taxon>Preaxostyla</taxon>
        <taxon>Oxymonadida</taxon>
        <taxon>Streblomastigidae</taxon>
        <taxon>Streblomastix</taxon>
    </lineage>
</organism>
<name>A0A5J4TQZ5_9EUKA</name>
<comment type="caution">
    <text evidence="1">The sequence shown here is derived from an EMBL/GenBank/DDBJ whole genome shotgun (WGS) entry which is preliminary data.</text>
</comment>
<proteinExistence type="predicted"/>
<sequence length="109" mass="11944">MLAMLSRCADYKSRSRADLKIITMAIGCQNSCKTRALASQRVAQHQEDGEWAGVRAELPERRPRAADKFAPDKADIRVQAADIPRGAGPVRVHVRVYRAVIPAAFGQAS</sequence>
<protein>
    <submittedName>
        <fullName evidence="1">Uncharacterized protein</fullName>
    </submittedName>
</protein>